<dbReference type="Proteomes" id="UP000007148">
    <property type="component" value="Unassembled WGS sequence"/>
</dbReference>
<evidence type="ECO:0000313" key="1">
    <source>
        <dbReference type="EMBL" id="CCA77200.1"/>
    </source>
</evidence>
<evidence type="ECO:0000313" key="2">
    <source>
        <dbReference type="Proteomes" id="UP000007148"/>
    </source>
</evidence>
<dbReference type="AlphaFoldDB" id="G4U0V7"/>
<proteinExistence type="predicted"/>
<dbReference type="EMBL" id="CAFZ01001361">
    <property type="protein sequence ID" value="CCA77200.1"/>
    <property type="molecule type" value="Genomic_DNA"/>
</dbReference>
<name>G4U0V7_SERID</name>
<keyword evidence="2" id="KW-1185">Reference proteome</keyword>
<organism evidence="1 2">
    <name type="scientific">Serendipita indica (strain DSM 11827)</name>
    <name type="common">Root endophyte fungus</name>
    <name type="synonym">Piriformospora indica</name>
    <dbReference type="NCBI Taxonomy" id="1109443"/>
    <lineage>
        <taxon>Eukaryota</taxon>
        <taxon>Fungi</taxon>
        <taxon>Dikarya</taxon>
        <taxon>Basidiomycota</taxon>
        <taxon>Agaricomycotina</taxon>
        <taxon>Agaricomycetes</taxon>
        <taxon>Sebacinales</taxon>
        <taxon>Serendipitaceae</taxon>
        <taxon>Serendipita</taxon>
    </lineage>
</organism>
<comment type="caution">
    <text evidence="1">The sequence shown here is derived from an EMBL/GenBank/DDBJ whole genome shotgun (WGS) entry which is preliminary data.</text>
</comment>
<accession>G4U0V7</accession>
<reference evidence="1 2" key="1">
    <citation type="journal article" date="2011" name="PLoS Pathog.">
        <title>Endophytic Life Strategies Decoded by Genome and Transcriptome Analyses of the Mutualistic Root Symbiont Piriformospora indica.</title>
        <authorList>
            <person name="Zuccaro A."/>
            <person name="Lahrmann U."/>
            <person name="Guldener U."/>
            <person name="Langen G."/>
            <person name="Pfiffi S."/>
            <person name="Biedenkopf D."/>
            <person name="Wong P."/>
            <person name="Samans B."/>
            <person name="Grimm C."/>
            <person name="Basiewicz M."/>
            <person name="Murat C."/>
            <person name="Martin F."/>
            <person name="Kogel K.H."/>
        </authorList>
    </citation>
    <scope>NUCLEOTIDE SEQUENCE [LARGE SCALE GENOMIC DNA]</scope>
    <source>
        <strain evidence="1 2">DSM 11827</strain>
    </source>
</reference>
<dbReference type="HOGENOM" id="CLU_2122015_0_0_1"/>
<protein>
    <submittedName>
        <fullName evidence="1">Uncharacterized protein</fullName>
    </submittedName>
</protein>
<gene>
    <name evidence="1" type="ORF">PIIN_11182</name>
</gene>
<sequence>MAEKNIFREVLRRQRSLDSDPRAVDMLFLWTPTLYRRKNPGSGTWYRIRQRQPFFSRPSRLFCTEEFKNHKSVLFHSTDSKSNSSHICSTTIAESKSLLPTARKAVIRIVLSFP</sequence>
<dbReference type="InParanoid" id="G4U0V7"/>